<dbReference type="InterPro" id="IPR022742">
    <property type="entry name" value="Hydrolase_4"/>
</dbReference>
<evidence type="ECO:0000259" key="2">
    <source>
        <dbReference type="Pfam" id="PF12146"/>
    </source>
</evidence>
<dbReference type="EMBL" id="MLYP01000068">
    <property type="protein sequence ID" value="OIJ87153.1"/>
    <property type="molecule type" value="Genomic_DNA"/>
</dbReference>
<dbReference type="InterPro" id="IPR005152">
    <property type="entry name" value="Lipase_secreted"/>
</dbReference>
<protein>
    <recommendedName>
        <fullName evidence="2">Serine aminopeptidase S33 domain-containing protein</fullName>
    </recommendedName>
</protein>
<organism evidence="3 4">
    <name type="scientific">Streptomyces colonosanans</name>
    <dbReference type="NCBI Taxonomy" id="1428652"/>
    <lineage>
        <taxon>Bacteria</taxon>
        <taxon>Bacillati</taxon>
        <taxon>Actinomycetota</taxon>
        <taxon>Actinomycetes</taxon>
        <taxon>Kitasatosporales</taxon>
        <taxon>Streptomycetaceae</taxon>
        <taxon>Streptomyces</taxon>
    </lineage>
</organism>
<dbReference type="SUPFAM" id="SSF53474">
    <property type="entry name" value="alpha/beta-Hydrolases"/>
    <property type="match status" value="1"/>
</dbReference>
<gene>
    <name evidence="3" type="ORF">BIV24_25295</name>
</gene>
<feature type="compositionally biased region" description="Low complexity" evidence="1">
    <location>
        <begin position="1"/>
        <end position="11"/>
    </location>
</feature>
<proteinExistence type="predicted"/>
<feature type="domain" description="Serine aminopeptidase S33" evidence="2">
    <location>
        <begin position="124"/>
        <end position="367"/>
    </location>
</feature>
<dbReference type="STRING" id="1428652.BIV24_25295"/>
<dbReference type="AlphaFoldDB" id="A0A1S2P082"/>
<dbReference type="GO" id="GO:0004806">
    <property type="term" value="F:triacylglycerol lipase activity"/>
    <property type="evidence" value="ECO:0007669"/>
    <property type="project" value="InterPro"/>
</dbReference>
<dbReference type="PIRSF" id="PIRSF029171">
    <property type="entry name" value="Esterase_LipA"/>
    <property type="match status" value="1"/>
</dbReference>
<comment type="caution">
    <text evidence="3">The sequence shown here is derived from an EMBL/GenBank/DDBJ whole genome shotgun (WGS) entry which is preliminary data.</text>
</comment>
<dbReference type="Pfam" id="PF12146">
    <property type="entry name" value="Hydrolase_4"/>
    <property type="match status" value="1"/>
</dbReference>
<dbReference type="Gene3D" id="3.40.50.1820">
    <property type="entry name" value="alpha/beta hydrolase"/>
    <property type="match status" value="2"/>
</dbReference>
<dbReference type="InterPro" id="IPR029058">
    <property type="entry name" value="AB_hydrolase_fold"/>
</dbReference>
<evidence type="ECO:0000313" key="3">
    <source>
        <dbReference type="EMBL" id="OIJ87153.1"/>
    </source>
</evidence>
<accession>A0A1S2P082</accession>
<dbReference type="Proteomes" id="UP000179935">
    <property type="component" value="Unassembled WGS sequence"/>
</dbReference>
<dbReference type="GO" id="GO:0016042">
    <property type="term" value="P:lipid catabolic process"/>
    <property type="evidence" value="ECO:0007669"/>
    <property type="project" value="InterPro"/>
</dbReference>
<feature type="region of interest" description="Disordered" evidence="1">
    <location>
        <begin position="1"/>
        <end position="26"/>
    </location>
</feature>
<evidence type="ECO:0000256" key="1">
    <source>
        <dbReference type="SAM" id="MobiDB-lite"/>
    </source>
</evidence>
<name>A0A1S2P082_9ACTN</name>
<reference evidence="3 4" key="1">
    <citation type="submission" date="2016-10" db="EMBL/GenBank/DDBJ databases">
        <title>Genome sequence of Streptomyces sp. MUSC 93.</title>
        <authorList>
            <person name="Lee L.-H."/>
            <person name="Ser H.-L."/>
            <person name="Law J.W.-F."/>
        </authorList>
    </citation>
    <scope>NUCLEOTIDE SEQUENCE [LARGE SCALE GENOMIC DNA]</scope>
    <source>
        <strain evidence="3 4">MUSC 93</strain>
    </source>
</reference>
<evidence type="ECO:0000313" key="4">
    <source>
        <dbReference type="Proteomes" id="UP000179935"/>
    </source>
</evidence>
<keyword evidence="4" id="KW-1185">Reference proteome</keyword>
<dbReference type="PANTHER" id="PTHR34853">
    <property type="match status" value="1"/>
</dbReference>
<dbReference type="PANTHER" id="PTHR34853:SF1">
    <property type="entry name" value="LIPASE 5"/>
    <property type="match status" value="1"/>
</dbReference>
<sequence>MGAANAAGSAATPTHSPHGHGDFYQYPSRKTLERTSPGTLLASEPMAVTARLQGVSSRTVRIMYRSVGLHREPIAVTGFVFVPLGGAPSGGWPVVAWSHGTAGVGPSCAPSRHANLYPQSDYPEYEDLAARLLRDGHAVVGTDYPGLGFPDKLHNFPQTDLNSRSVIDSVVAARQVSSQLGRQWFAIGHSEGAAAVLRVGEHVAREASGLRFLGTVSLAPPSHFKDVMDMFAAARPPIDAGLAALAAYLAVGAHLYSPSIRYTDVLAPELAVQIPLVKKLCDDELTIYLDNVQLDRIGNPDWADNPALRRFVDILEPAKGRSTGPILLLQGDQDQTIPVATTTKLNGELCNLGDTVDYRIYPGATHDSVLSAAYKDMIGWMTDRLQGHPAPSTC</sequence>